<sequence length="41" mass="4595">MNTACERGTEEDYASSWELATATTFPGSSTISLHYRRPDNQ</sequence>
<evidence type="ECO:0000313" key="1">
    <source>
        <dbReference type="EMBL" id="MBP2192186.1"/>
    </source>
</evidence>
<name>A0ABS4QKF5_9NOCA</name>
<evidence type="ECO:0000313" key="2">
    <source>
        <dbReference type="Proteomes" id="UP001519325"/>
    </source>
</evidence>
<keyword evidence="2" id="KW-1185">Reference proteome</keyword>
<comment type="caution">
    <text evidence="1">The sequence shown here is derived from an EMBL/GenBank/DDBJ whole genome shotgun (WGS) entry which is preliminary data.</text>
</comment>
<dbReference type="RefSeq" id="WP_281070392.1">
    <property type="nucleotide sequence ID" value="NZ_JAGGMR010000001.1"/>
</dbReference>
<dbReference type="EMBL" id="JAGGMR010000001">
    <property type="protein sequence ID" value="MBP2192186.1"/>
    <property type="molecule type" value="Genomic_DNA"/>
</dbReference>
<proteinExistence type="predicted"/>
<protein>
    <submittedName>
        <fullName evidence="1">Uncharacterized protein</fullName>
    </submittedName>
</protein>
<accession>A0ABS4QKF5</accession>
<reference evidence="1 2" key="1">
    <citation type="submission" date="2021-03" db="EMBL/GenBank/DDBJ databases">
        <title>Sequencing the genomes of 1000 actinobacteria strains.</title>
        <authorList>
            <person name="Klenk H.-P."/>
        </authorList>
    </citation>
    <scope>NUCLEOTIDE SEQUENCE [LARGE SCALE GENOMIC DNA]</scope>
    <source>
        <strain evidence="1 2">DSM 45516</strain>
    </source>
</reference>
<dbReference type="Proteomes" id="UP001519325">
    <property type="component" value="Unassembled WGS sequence"/>
</dbReference>
<organism evidence="1 2">
    <name type="scientific">Nocardia goodfellowii</name>
    <dbReference type="NCBI Taxonomy" id="882446"/>
    <lineage>
        <taxon>Bacteria</taxon>
        <taxon>Bacillati</taxon>
        <taxon>Actinomycetota</taxon>
        <taxon>Actinomycetes</taxon>
        <taxon>Mycobacteriales</taxon>
        <taxon>Nocardiaceae</taxon>
        <taxon>Nocardia</taxon>
    </lineage>
</organism>
<gene>
    <name evidence="1" type="ORF">BJ987_005087</name>
</gene>